<reference evidence="4" key="1">
    <citation type="journal article" date="2015" name="PLoS Genet.">
        <title>Genome Sequence and Transcriptome Analyses of Chrysochromulina tobin: Metabolic Tools for Enhanced Algal Fitness in the Prominent Order Prymnesiales (Haptophyceae).</title>
        <authorList>
            <person name="Hovde B.T."/>
            <person name="Deodato C.R."/>
            <person name="Hunsperger H.M."/>
            <person name="Ryken S.A."/>
            <person name="Yost W."/>
            <person name="Jha R.K."/>
            <person name="Patterson J."/>
            <person name="Monnat R.J. Jr."/>
            <person name="Barlow S.B."/>
            <person name="Starkenburg S.R."/>
            <person name="Cattolico R.A."/>
        </authorList>
    </citation>
    <scope>NUCLEOTIDE SEQUENCE</scope>
    <source>
        <strain evidence="4">CCMP291</strain>
    </source>
</reference>
<protein>
    <submittedName>
        <fullName evidence="3">Uncharacterized protein</fullName>
    </submittedName>
</protein>
<keyword evidence="2" id="KW-0812">Transmembrane</keyword>
<evidence type="ECO:0000313" key="3">
    <source>
        <dbReference type="EMBL" id="KOO27176.1"/>
    </source>
</evidence>
<feature type="compositionally biased region" description="Gly residues" evidence="1">
    <location>
        <begin position="254"/>
        <end position="267"/>
    </location>
</feature>
<gene>
    <name evidence="3" type="ORF">Ctob_005956</name>
</gene>
<accession>A0A0M0JKR3</accession>
<keyword evidence="4" id="KW-1185">Reference proteome</keyword>
<organism evidence="3 4">
    <name type="scientific">Chrysochromulina tobinii</name>
    <dbReference type="NCBI Taxonomy" id="1460289"/>
    <lineage>
        <taxon>Eukaryota</taxon>
        <taxon>Haptista</taxon>
        <taxon>Haptophyta</taxon>
        <taxon>Prymnesiophyceae</taxon>
        <taxon>Prymnesiales</taxon>
        <taxon>Chrysochromulinaceae</taxon>
        <taxon>Chrysochromulina</taxon>
    </lineage>
</organism>
<keyword evidence="2" id="KW-0472">Membrane</keyword>
<feature type="transmembrane region" description="Helical" evidence="2">
    <location>
        <begin position="162"/>
        <end position="182"/>
    </location>
</feature>
<comment type="caution">
    <text evidence="3">The sequence shown here is derived from an EMBL/GenBank/DDBJ whole genome shotgun (WGS) entry which is preliminary data.</text>
</comment>
<feature type="region of interest" description="Disordered" evidence="1">
    <location>
        <begin position="73"/>
        <end position="98"/>
    </location>
</feature>
<dbReference type="EMBL" id="JWZX01002748">
    <property type="protein sequence ID" value="KOO27176.1"/>
    <property type="molecule type" value="Genomic_DNA"/>
</dbReference>
<dbReference type="Proteomes" id="UP000037460">
    <property type="component" value="Unassembled WGS sequence"/>
</dbReference>
<feature type="compositionally biased region" description="Basic and acidic residues" evidence="1">
    <location>
        <begin position="115"/>
        <end position="133"/>
    </location>
</feature>
<feature type="region of interest" description="Disordered" evidence="1">
    <location>
        <begin position="240"/>
        <end position="293"/>
    </location>
</feature>
<evidence type="ECO:0000256" key="1">
    <source>
        <dbReference type="SAM" id="MobiDB-lite"/>
    </source>
</evidence>
<proteinExistence type="predicted"/>
<sequence length="293" mass="30920">MSAEVLNRWQAYTSPEAEAERAKLFAELGIDYEPPPVAVVVKEEYLSMPVATTSRSCNDIVIGIGSLSLPSQATPMFKPQDPAQPEEHVTGKKPKSDSMAPVAVEEPQVFTQKCKAQDVPKETTEKPKRKDVPKETAPLAGAYGKEPMTIKKREEATLKQRAALVLVISFVGAILMITSSLVPLPTSDDYRYVPPAAGAAASLRRISSGDKAASVAAALDLDTLLEQATAAGAAVLVRRSAAPAAPRERSSSGGRSGGKANGRGGKGVVAAEAPPIETQPTSKRGGRRRGRQP</sequence>
<evidence type="ECO:0000313" key="4">
    <source>
        <dbReference type="Proteomes" id="UP000037460"/>
    </source>
</evidence>
<evidence type="ECO:0000256" key="2">
    <source>
        <dbReference type="SAM" id="Phobius"/>
    </source>
</evidence>
<keyword evidence="2" id="KW-1133">Transmembrane helix</keyword>
<feature type="compositionally biased region" description="Basic and acidic residues" evidence="1">
    <location>
        <begin position="85"/>
        <end position="96"/>
    </location>
</feature>
<feature type="region of interest" description="Disordered" evidence="1">
    <location>
        <begin position="112"/>
        <end position="133"/>
    </location>
</feature>
<name>A0A0M0JKR3_9EUKA</name>
<dbReference type="AlphaFoldDB" id="A0A0M0JKR3"/>
<feature type="compositionally biased region" description="Basic residues" evidence="1">
    <location>
        <begin position="284"/>
        <end position="293"/>
    </location>
</feature>